<feature type="domain" description="F-box" evidence="2">
    <location>
        <begin position="66"/>
        <end position="123"/>
    </location>
</feature>
<dbReference type="KEGG" id="tvs:TRAVEDRAFT_54056"/>
<dbReference type="InterPro" id="IPR001810">
    <property type="entry name" value="F-box_dom"/>
</dbReference>
<dbReference type="PROSITE" id="PS50181">
    <property type="entry name" value="FBOX"/>
    <property type="match status" value="1"/>
</dbReference>
<reference evidence="4" key="1">
    <citation type="journal article" date="2012" name="Science">
        <title>The Paleozoic origin of enzymatic lignin decomposition reconstructed from 31 fungal genomes.</title>
        <authorList>
            <person name="Floudas D."/>
            <person name="Binder M."/>
            <person name="Riley R."/>
            <person name="Barry K."/>
            <person name="Blanchette R.A."/>
            <person name="Henrissat B."/>
            <person name="Martinez A.T."/>
            <person name="Otillar R."/>
            <person name="Spatafora J.W."/>
            <person name="Yadav J.S."/>
            <person name="Aerts A."/>
            <person name="Benoit I."/>
            <person name="Boyd A."/>
            <person name="Carlson A."/>
            <person name="Copeland A."/>
            <person name="Coutinho P.M."/>
            <person name="de Vries R.P."/>
            <person name="Ferreira P."/>
            <person name="Findley K."/>
            <person name="Foster B."/>
            <person name="Gaskell J."/>
            <person name="Glotzer D."/>
            <person name="Gorecki P."/>
            <person name="Heitman J."/>
            <person name="Hesse C."/>
            <person name="Hori C."/>
            <person name="Igarashi K."/>
            <person name="Jurgens J.A."/>
            <person name="Kallen N."/>
            <person name="Kersten P."/>
            <person name="Kohler A."/>
            <person name="Kuees U."/>
            <person name="Kumar T.K.A."/>
            <person name="Kuo A."/>
            <person name="LaButti K."/>
            <person name="Larrondo L.F."/>
            <person name="Lindquist E."/>
            <person name="Ling A."/>
            <person name="Lombard V."/>
            <person name="Lucas S."/>
            <person name="Lundell T."/>
            <person name="Martin R."/>
            <person name="McLaughlin D.J."/>
            <person name="Morgenstern I."/>
            <person name="Morin E."/>
            <person name="Murat C."/>
            <person name="Nagy L.G."/>
            <person name="Nolan M."/>
            <person name="Ohm R.A."/>
            <person name="Patyshakuliyeva A."/>
            <person name="Rokas A."/>
            <person name="Ruiz-Duenas F.J."/>
            <person name="Sabat G."/>
            <person name="Salamov A."/>
            <person name="Samejima M."/>
            <person name="Schmutz J."/>
            <person name="Slot J.C."/>
            <person name="St John F."/>
            <person name="Stenlid J."/>
            <person name="Sun H."/>
            <person name="Sun S."/>
            <person name="Syed K."/>
            <person name="Tsang A."/>
            <person name="Wiebenga A."/>
            <person name="Young D."/>
            <person name="Pisabarro A."/>
            <person name="Eastwood D.C."/>
            <person name="Martin F."/>
            <person name="Cullen D."/>
            <person name="Grigoriev I.V."/>
            <person name="Hibbett D.S."/>
        </authorList>
    </citation>
    <scope>NUCLEOTIDE SEQUENCE [LARGE SCALE GENOMIC DNA]</scope>
    <source>
        <strain evidence="4">FP-101664</strain>
    </source>
</reference>
<dbReference type="EMBL" id="JH711797">
    <property type="protein sequence ID" value="EIW52077.1"/>
    <property type="molecule type" value="Genomic_DNA"/>
</dbReference>
<dbReference type="Pfam" id="PF12937">
    <property type="entry name" value="F-box-like"/>
    <property type="match status" value="1"/>
</dbReference>
<evidence type="ECO:0000259" key="2">
    <source>
        <dbReference type="PROSITE" id="PS50181"/>
    </source>
</evidence>
<dbReference type="AlphaFoldDB" id="R7S8W8"/>
<protein>
    <recommendedName>
        <fullName evidence="2">F-box domain-containing protein</fullName>
    </recommendedName>
</protein>
<dbReference type="OMA" id="WNEHPLA"/>
<dbReference type="Proteomes" id="UP000054317">
    <property type="component" value="Unassembled WGS sequence"/>
</dbReference>
<feature type="region of interest" description="Disordered" evidence="1">
    <location>
        <begin position="1"/>
        <end position="21"/>
    </location>
</feature>
<accession>R7S8W8</accession>
<evidence type="ECO:0000313" key="4">
    <source>
        <dbReference type="Proteomes" id="UP000054317"/>
    </source>
</evidence>
<gene>
    <name evidence="3" type="ORF">TRAVEDRAFT_54056</name>
</gene>
<evidence type="ECO:0000256" key="1">
    <source>
        <dbReference type="SAM" id="MobiDB-lite"/>
    </source>
</evidence>
<proteinExistence type="predicted"/>
<evidence type="ECO:0000313" key="3">
    <source>
        <dbReference type="EMBL" id="EIW52077.1"/>
    </source>
</evidence>
<sequence>MSRLANRVWEHPPRAPDSPEQLSVARISSSIKFRSRAAATLQSVLSSRLAALETHHEDQSVFTPKSKSMQDLPPELLLRVFMLCQERPFRGDTPPIWDTGKLMLVCSRWRALILDTSMFWRHISATPNFAWLTLCLERSRGCTLDLEVLAPRYASREALALILPHAPRIRSIFAQLCVWEDQFEMLRPFFDAGMPALETLELTPIGTSGFSRTSRTRWNEHPLAAVPCPRWLVADQTNPLSSTSWRSLRVLKLSDTLHTRHVCTCSIPQLLRVLAHNISLEELSLHFYNHLFGASSRPASRDDTQSLATRLMVSLHHLRALSVQGSFWFVSAITQHLVFPRNIAHVDIRVRSILVGDASEEDIVRLLLPRFRPVLERMTEVVIAGDRHSHALLYSPRPRWRARRAVHDPLFSFSWGGPLGLETHLRPLMSALSSAPVRNLTLKVSIGPHGAPTSGIPEVMAAAAFWAAAFDALPLLERLVVIVRPPTYPQLRVDLVELLRALQPTAQTQAGLGEDEQCYLALARCPLLTRVSIHGELGFGPGAESLEALEALADCMRLRGLAAAPVEELDLHLWYRQSDEPSLDEQHRAFLAQAGRCAGLFVCKLGRSAGCLGCR</sequence>
<dbReference type="GeneID" id="19417300"/>
<name>R7S8W8_TRAVS</name>
<dbReference type="OrthoDB" id="2750723at2759"/>
<keyword evidence="4" id="KW-1185">Reference proteome</keyword>
<dbReference type="RefSeq" id="XP_008045173.1">
    <property type="nucleotide sequence ID" value="XM_008046982.1"/>
</dbReference>
<dbReference type="Gene3D" id="1.20.1280.50">
    <property type="match status" value="1"/>
</dbReference>
<organism evidence="3 4">
    <name type="scientific">Trametes versicolor (strain FP-101664)</name>
    <name type="common">White-rot fungus</name>
    <name type="synonym">Coriolus versicolor</name>
    <dbReference type="NCBI Taxonomy" id="717944"/>
    <lineage>
        <taxon>Eukaryota</taxon>
        <taxon>Fungi</taxon>
        <taxon>Dikarya</taxon>
        <taxon>Basidiomycota</taxon>
        <taxon>Agaricomycotina</taxon>
        <taxon>Agaricomycetes</taxon>
        <taxon>Polyporales</taxon>
        <taxon>Polyporaceae</taxon>
        <taxon>Trametes</taxon>
    </lineage>
</organism>